<evidence type="ECO:0000313" key="5">
    <source>
        <dbReference type="EMBL" id="GAA1907586.1"/>
    </source>
</evidence>
<dbReference type="RefSeq" id="WP_425573130.1">
    <property type="nucleotide sequence ID" value="NZ_BAAAMY010000001.1"/>
</dbReference>
<reference evidence="5 6" key="1">
    <citation type="journal article" date="2019" name="Int. J. Syst. Evol. Microbiol.">
        <title>The Global Catalogue of Microorganisms (GCM) 10K type strain sequencing project: providing services to taxonomists for standard genome sequencing and annotation.</title>
        <authorList>
            <consortium name="The Broad Institute Genomics Platform"/>
            <consortium name="The Broad Institute Genome Sequencing Center for Infectious Disease"/>
            <person name="Wu L."/>
            <person name="Ma J."/>
        </authorList>
    </citation>
    <scope>NUCLEOTIDE SEQUENCE [LARGE SCALE GENOMIC DNA]</scope>
    <source>
        <strain evidence="5 6">JCM 14046</strain>
    </source>
</reference>
<feature type="domain" description="Beta-lactamase class A catalytic" evidence="4">
    <location>
        <begin position="76"/>
        <end position="282"/>
    </location>
</feature>
<protein>
    <recommendedName>
        <fullName evidence="1">Beta-lactamase</fullName>
    </recommendedName>
    <alternativeName>
        <fullName evidence="2">Penicillinase</fullName>
    </alternativeName>
</protein>
<dbReference type="InterPro" id="IPR006311">
    <property type="entry name" value="TAT_signal"/>
</dbReference>
<dbReference type="PRINTS" id="PR00118">
    <property type="entry name" value="BLACTAMASEA"/>
</dbReference>
<evidence type="ECO:0000313" key="6">
    <source>
        <dbReference type="Proteomes" id="UP001501612"/>
    </source>
</evidence>
<sequence>MTHPPARTARRTVLGAAAALPLAGGAMLLPDRPGTAAPRGPARGPAGAGLPEVRALERRYGATIGFHAARTCRGARVLAHRADERAPVHSVFKAYAAAAVLRDLDRDGEVLDRRVRYDREDLVTYSPVTGPAVDEGLTVRELCDAAVRVSDNTAANLLLRELGGPGAITRFARSIGDRATRLDRWETELNSAIPGDPRDTTTPRQVSRGCAALLVGDALSVPDRAVLRDWMLRSTTSDRRFRAGLPDGWALADKTGSGTETFNDAGVVFPPRGTPFAISALVRLRRPDVTASVEIHAELARIAVRRLG</sequence>
<dbReference type="Gene3D" id="3.40.710.10">
    <property type="entry name" value="DD-peptidase/beta-lactamase superfamily"/>
    <property type="match status" value="1"/>
</dbReference>
<dbReference type="PANTHER" id="PTHR35333">
    <property type="entry name" value="BETA-LACTAMASE"/>
    <property type="match status" value="1"/>
</dbReference>
<dbReference type="Proteomes" id="UP001501612">
    <property type="component" value="Unassembled WGS sequence"/>
</dbReference>
<feature type="region of interest" description="Disordered" evidence="3">
    <location>
        <begin position="30"/>
        <end position="49"/>
    </location>
</feature>
<dbReference type="EMBL" id="BAAAMY010000001">
    <property type="protein sequence ID" value="GAA1907586.1"/>
    <property type="molecule type" value="Genomic_DNA"/>
</dbReference>
<dbReference type="NCBIfam" id="NF033103">
    <property type="entry name" value="bla_class_A"/>
    <property type="match status" value="1"/>
</dbReference>
<dbReference type="InterPro" id="IPR012338">
    <property type="entry name" value="Beta-lactam/transpept-like"/>
</dbReference>
<dbReference type="PROSITE" id="PS51318">
    <property type="entry name" value="TAT"/>
    <property type="match status" value="1"/>
</dbReference>
<organism evidence="5 6">
    <name type="scientific">Nocardioides lentus</name>
    <dbReference type="NCBI Taxonomy" id="338077"/>
    <lineage>
        <taxon>Bacteria</taxon>
        <taxon>Bacillati</taxon>
        <taxon>Actinomycetota</taxon>
        <taxon>Actinomycetes</taxon>
        <taxon>Propionibacteriales</taxon>
        <taxon>Nocardioidaceae</taxon>
        <taxon>Nocardioides</taxon>
    </lineage>
</organism>
<dbReference type="SUPFAM" id="SSF56601">
    <property type="entry name" value="beta-lactamase/transpeptidase-like"/>
    <property type="match status" value="1"/>
</dbReference>
<dbReference type="Pfam" id="PF13354">
    <property type="entry name" value="Beta-lactamase2"/>
    <property type="match status" value="1"/>
</dbReference>
<gene>
    <name evidence="5" type="primary">blaBOR</name>
    <name evidence="5" type="ORF">GCM10009737_05550</name>
</gene>
<dbReference type="InterPro" id="IPR000871">
    <property type="entry name" value="Beta-lactam_class-A"/>
</dbReference>
<proteinExistence type="predicted"/>
<accession>A0ABN2NZ74</accession>
<dbReference type="InterPro" id="IPR045155">
    <property type="entry name" value="Beta-lactam_cat"/>
</dbReference>
<evidence type="ECO:0000256" key="2">
    <source>
        <dbReference type="ARBA" id="ARBA00030171"/>
    </source>
</evidence>
<dbReference type="PANTHER" id="PTHR35333:SF3">
    <property type="entry name" value="BETA-LACTAMASE-TYPE TRANSPEPTIDASE FOLD CONTAINING PROTEIN"/>
    <property type="match status" value="1"/>
</dbReference>
<evidence type="ECO:0000256" key="1">
    <source>
        <dbReference type="ARBA" id="ARBA00018879"/>
    </source>
</evidence>
<evidence type="ECO:0000259" key="4">
    <source>
        <dbReference type="Pfam" id="PF13354"/>
    </source>
</evidence>
<comment type="caution">
    <text evidence="5">The sequence shown here is derived from an EMBL/GenBank/DDBJ whole genome shotgun (WGS) entry which is preliminary data.</text>
</comment>
<evidence type="ECO:0000256" key="3">
    <source>
        <dbReference type="SAM" id="MobiDB-lite"/>
    </source>
</evidence>
<keyword evidence="6" id="KW-1185">Reference proteome</keyword>
<name>A0ABN2NZ74_9ACTN</name>